<feature type="compositionally biased region" description="Low complexity" evidence="1">
    <location>
        <begin position="22"/>
        <end position="34"/>
    </location>
</feature>
<sequence length="317" mass="32970">MGCGASSSSTSTSDKDKDKEPSSSASSLSTKQVSDASASQEKVLPPAQSVDTPLAPSVNGRAVVSGGLVSSDEDDSSSSSSSEDEDGDEERAKHQNSHDNEDTLTESTKHKLESVINGAHTSIASTYQSETRLRSHPLAGTSDSALPTPPTSAAGGIIRPNTRHKRVPNVQDEEVQPPPPLPEQQLAAANQEKSAVSAAAMRALKGIDESEVGGRRVLNSAGTDSTWEDSTFSDATSLGTTRTGFEDSFGSALTGSLNVSSYHGASSTRGLSLNMKSMSFSKDAREASKRRGGGAPAFLPKWLRSSDGALKGDDVRS</sequence>
<comment type="caution">
    <text evidence="2">The sequence shown here is derived from an EMBL/GenBank/DDBJ whole genome shotgun (WGS) entry which is preliminary data.</text>
</comment>
<feature type="region of interest" description="Disordered" evidence="1">
    <location>
        <begin position="280"/>
        <end position="300"/>
    </location>
</feature>
<gene>
    <name evidence="2" type="ORF">PPROV_001064900</name>
</gene>
<keyword evidence="3" id="KW-1185">Reference proteome</keyword>
<name>A0A830HXH0_9CHLO</name>
<feature type="region of interest" description="Disordered" evidence="1">
    <location>
        <begin position="1"/>
        <end position="194"/>
    </location>
</feature>
<feature type="compositionally biased region" description="Low complexity" evidence="1">
    <location>
        <begin position="1"/>
        <end position="12"/>
    </location>
</feature>
<reference evidence="2" key="1">
    <citation type="submission" date="2020-10" db="EMBL/GenBank/DDBJ databases">
        <title>Unveiling of a novel bifunctional photoreceptor, Dualchrome1, isolated from a cosmopolitan green alga.</title>
        <authorList>
            <person name="Suzuki S."/>
            <person name="Kawachi M."/>
        </authorList>
    </citation>
    <scope>NUCLEOTIDE SEQUENCE</scope>
    <source>
        <strain evidence="2">NIES 2893</strain>
    </source>
</reference>
<evidence type="ECO:0000313" key="2">
    <source>
        <dbReference type="EMBL" id="GHP11922.1"/>
    </source>
</evidence>
<evidence type="ECO:0000256" key="1">
    <source>
        <dbReference type="SAM" id="MobiDB-lite"/>
    </source>
</evidence>
<protein>
    <submittedName>
        <fullName evidence="2">Uncharacterized protein</fullName>
    </submittedName>
</protein>
<evidence type="ECO:0000313" key="3">
    <source>
        <dbReference type="Proteomes" id="UP000660262"/>
    </source>
</evidence>
<dbReference type="Proteomes" id="UP000660262">
    <property type="component" value="Unassembled WGS sequence"/>
</dbReference>
<feature type="compositionally biased region" description="Low complexity" evidence="1">
    <location>
        <begin position="183"/>
        <end position="192"/>
    </location>
</feature>
<feature type="compositionally biased region" description="Basic and acidic residues" evidence="1">
    <location>
        <begin position="90"/>
        <end position="113"/>
    </location>
</feature>
<organism evidence="2 3">
    <name type="scientific">Pycnococcus provasolii</name>
    <dbReference type="NCBI Taxonomy" id="41880"/>
    <lineage>
        <taxon>Eukaryota</taxon>
        <taxon>Viridiplantae</taxon>
        <taxon>Chlorophyta</taxon>
        <taxon>Pseudoscourfieldiophyceae</taxon>
        <taxon>Pseudoscourfieldiales</taxon>
        <taxon>Pycnococcaceae</taxon>
        <taxon>Pycnococcus</taxon>
    </lineage>
</organism>
<dbReference type="EMBL" id="BNJQ01000037">
    <property type="protein sequence ID" value="GHP11922.1"/>
    <property type="molecule type" value="Genomic_DNA"/>
</dbReference>
<accession>A0A830HXH0</accession>
<feature type="compositionally biased region" description="Polar residues" evidence="1">
    <location>
        <begin position="119"/>
        <end position="130"/>
    </location>
</feature>
<proteinExistence type="predicted"/>
<dbReference type="AlphaFoldDB" id="A0A830HXH0"/>
<feature type="compositionally biased region" description="Acidic residues" evidence="1">
    <location>
        <begin position="71"/>
        <end position="89"/>
    </location>
</feature>